<organism evidence="1 2">
    <name type="scientific">Vibrio hyugaensis</name>
    <dbReference type="NCBI Taxonomy" id="1534743"/>
    <lineage>
        <taxon>Bacteria</taxon>
        <taxon>Pseudomonadati</taxon>
        <taxon>Pseudomonadota</taxon>
        <taxon>Gammaproteobacteria</taxon>
        <taxon>Vibrionales</taxon>
        <taxon>Vibrionaceae</taxon>
        <taxon>Vibrio</taxon>
    </lineage>
</organism>
<reference evidence="2" key="1">
    <citation type="journal article" date="2019" name="Int. J. Syst. Evol. Microbiol.">
        <title>The Global Catalogue of Microorganisms (GCM) 10K type strain sequencing project: providing services to taxonomists for standard genome sequencing and annotation.</title>
        <authorList>
            <consortium name="The Broad Institute Genomics Platform"/>
            <consortium name="The Broad Institute Genome Sequencing Center for Infectious Disease"/>
            <person name="Wu L."/>
            <person name="Ma J."/>
        </authorList>
    </citation>
    <scope>NUCLEOTIDE SEQUENCE [LARGE SCALE GENOMIC DNA]</scope>
    <source>
        <strain evidence="2">NBRC 110633</strain>
    </source>
</reference>
<keyword evidence="2" id="KW-1185">Reference proteome</keyword>
<protein>
    <submittedName>
        <fullName evidence="1">Uncharacterized protein</fullName>
    </submittedName>
</protein>
<proteinExistence type="predicted"/>
<accession>A0ABQ5Y6U1</accession>
<evidence type="ECO:0000313" key="1">
    <source>
        <dbReference type="EMBL" id="GLR06678.1"/>
    </source>
</evidence>
<name>A0ABQ5Y6U1_9VIBR</name>
<dbReference type="EMBL" id="BSOE01000058">
    <property type="protein sequence ID" value="GLR06678.1"/>
    <property type="molecule type" value="Genomic_DNA"/>
</dbReference>
<evidence type="ECO:0000313" key="2">
    <source>
        <dbReference type="Proteomes" id="UP001156669"/>
    </source>
</evidence>
<comment type="caution">
    <text evidence="1">The sequence shown here is derived from an EMBL/GenBank/DDBJ whole genome shotgun (WGS) entry which is preliminary data.</text>
</comment>
<gene>
    <name evidence="1" type="ORF">GCM10007906_42660</name>
</gene>
<dbReference type="Proteomes" id="UP001156669">
    <property type="component" value="Unassembled WGS sequence"/>
</dbReference>
<sequence length="49" mass="5170">MKHRDVILHIGKDDLYGSGTGIGSALIGVVDGKYTQPAEQHGGTGPFFK</sequence>